<evidence type="ECO:0000313" key="2">
    <source>
        <dbReference type="Proteomes" id="UP000324222"/>
    </source>
</evidence>
<dbReference type="EMBL" id="VSRR010146919">
    <property type="protein sequence ID" value="MPD05624.1"/>
    <property type="molecule type" value="Genomic_DNA"/>
</dbReference>
<protein>
    <submittedName>
        <fullName evidence="1">Uncharacterized protein</fullName>
    </submittedName>
</protein>
<comment type="caution">
    <text evidence="1">The sequence shown here is derived from an EMBL/GenBank/DDBJ whole genome shotgun (WGS) entry which is preliminary data.</text>
</comment>
<evidence type="ECO:0000313" key="1">
    <source>
        <dbReference type="EMBL" id="MPD05624.1"/>
    </source>
</evidence>
<proteinExistence type="predicted"/>
<reference evidence="1 2" key="1">
    <citation type="submission" date="2019-05" db="EMBL/GenBank/DDBJ databases">
        <title>Another draft genome of Portunus trituberculatus and its Hox gene families provides insights of decapod evolution.</title>
        <authorList>
            <person name="Jeong J.-H."/>
            <person name="Song I."/>
            <person name="Kim S."/>
            <person name="Choi T."/>
            <person name="Kim D."/>
            <person name="Ryu S."/>
            <person name="Kim W."/>
        </authorList>
    </citation>
    <scope>NUCLEOTIDE SEQUENCE [LARGE SCALE GENOMIC DNA]</scope>
    <source>
        <tissue evidence="1">Muscle</tissue>
    </source>
</reference>
<dbReference type="AlphaFoldDB" id="A0A5B7KFN2"/>
<name>A0A5B7KFN2_PORTR</name>
<keyword evidence="2" id="KW-1185">Reference proteome</keyword>
<dbReference type="Proteomes" id="UP000324222">
    <property type="component" value="Unassembled WGS sequence"/>
</dbReference>
<accession>A0A5B7KFN2</accession>
<gene>
    <name evidence="1" type="ORF">E2C01_101376</name>
</gene>
<organism evidence="1 2">
    <name type="scientific">Portunus trituberculatus</name>
    <name type="common">Swimming crab</name>
    <name type="synonym">Neptunus trituberculatus</name>
    <dbReference type="NCBI Taxonomy" id="210409"/>
    <lineage>
        <taxon>Eukaryota</taxon>
        <taxon>Metazoa</taxon>
        <taxon>Ecdysozoa</taxon>
        <taxon>Arthropoda</taxon>
        <taxon>Crustacea</taxon>
        <taxon>Multicrustacea</taxon>
        <taxon>Malacostraca</taxon>
        <taxon>Eumalacostraca</taxon>
        <taxon>Eucarida</taxon>
        <taxon>Decapoda</taxon>
        <taxon>Pleocyemata</taxon>
        <taxon>Brachyura</taxon>
        <taxon>Eubrachyura</taxon>
        <taxon>Portunoidea</taxon>
        <taxon>Portunidae</taxon>
        <taxon>Portuninae</taxon>
        <taxon>Portunus</taxon>
    </lineage>
</organism>
<sequence length="64" mass="7114">MGPRDSYFRTGAVLHEMVTWRVHETVTWRGGGEVTNEVASGGVPETHKGIKIVKTVDIYLLAFL</sequence>